<keyword evidence="3 5" id="KW-1133">Transmembrane helix</keyword>
<proteinExistence type="predicted"/>
<organism evidence="7 8">
    <name type="scientific">Hymenobacter lucidus</name>
    <dbReference type="NCBI Taxonomy" id="2880930"/>
    <lineage>
        <taxon>Bacteria</taxon>
        <taxon>Pseudomonadati</taxon>
        <taxon>Bacteroidota</taxon>
        <taxon>Cytophagia</taxon>
        <taxon>Cytophagales</taxon>
        <taxon>Hymenobacteraceae</taxon>
        <taxon>Hymenobacter</taxon>
    </lineage>
</organism>
<evidence type="ECO:0000256" key="2">
    <source>
        <dbReference type="ARBA" id="ARBA00022692"/>
    </source>
</evidence>
<comment type="caution">
    <text evidence="7">The sequence shown here is derived from an EMBL/GenBank/DDBJ whole genome shotgun (WGS) entry which is preliminary data.</text>
</comment>
<accession>A0ABS8ALI6</accession>
<evidence type="ECO:0000313" key="8">
    <source>
        <dbReference type="Proteomes" id="UP001165296"/>
    </source>
</evidence>
<feature type="transmembrane region" description="Helical" evidence="5">
    <location>
        <begin position="64"/>
        <end position="83"/>
    </location>
</feature>
<feature type="transmembrane region" description="Helical" evidence="5">
    <location>
        <begin position="340"/>
        <end position="363"/>
    </location>
</feature>
<dbReference type="Proteomes" id="UP001165296">
    <property type="component" value="Unassembled WGS sequence"/>
</dbReference>
<feature type="transmembrane region" description="Helical" evidence="5">
    <location>
        <begin position="370"/>
        <end position="387"/>
    </location>
</feature>
<name>A0ABS8ALI6_9BACT</name>
<comment type="subcellular location">
    <subcellularLocation>
        <location evidence="1">Membrane</location>
        <topology evidence="1">Multi-pass membrane protein</topology>
    </subcellularLocation>
</comment>
<feature type="transmembrane region" description="Helical" evidence="5">
    <location>
        <begin position="33"/>
        <end position="52"/>
    </location>
</feature>
<keyword evidence="7" id="KW-0436">Ligase</keyword>
<dbReference type="EMBL" id="JAJADR010000001">
    <property type="protein sequence ID" value="MCB2407065.1"/>
    <property type="molecule type" value="Genomic_DNA"/>
</dbReference>
<feature type="transmembrane region" description="Helical" evidence="5">
    <location>
        <begin position="164"/>
        <end position="183"/>
    </location>
</feature>
<feature type="transmembrane region" description="Helical" evidence="5">
    <location>
        <begin position="121"/>
        <end position="144"/>
    </location>
</feature>
<dbReference type="InterPro" id="IPR007016">
    <property type="entry name" value="O-antigen_ligase-rel_domated"/>
</dbReference>
<dbReference type="RefSeq" id="WP_226172118.1">
    <property type="nucleotide sequence ID" value="NZ_JAJADR010000001.1"/>
</dbReference>
<gene>
    <name evidence="7" type="ORF">LGH74_03695</name>
</gene>
<evidence type="ECO:0000256" key="4">
    <source>
        <dbReference type="ARBA" id="ARBA00023136"/>
    </source>
</evidence>
<sequence>MRSILTVPRLLVAAAVFCSFIVVGLFVAKFFRILPSIGIIGLVLTAIGYAFLHGRGEEASKDWRPYVALSCVFLIHAAAGIHTEQANMSEYTRDVVLQSPFLLLPLAFWLLPGLPTQYLRILWQLFIGCVVVAALVATGNYLLHPAEINEMYLHSKIMPTEPDHIRFSLMVTLATAAALVLFAFDKTLAKTNRQLLLFAVVLLALFQHLLAVRSGLVTFYAIGLIMIGWLVVRARQFRQAAILAAVLLVLPVISYASFPTFRNKFANTQDDLSKVSNTAAANDYSLVARVYSYKVAAKVVEANPWFGVSKADMETELAVHYRQDYPSIRAESYIMPHNQFIYLAVAFGLLGVLLFTLCFYYPLLWTWPRFAPLIVIQYAIVSLSFLVEYTLETQIGLTYSLLFILLALNGTSNGEEKAGSWRPS</sequence>
<reference evidence="7" key="1">
    <citation type="submission" date="2021-10" db="EMBL/GenBank/DDBJ databases">
        <authorList>
            <person name="Dean J.D."/>
            <person name="Kim M.K."/>
            <person name="Newey C.N."/>
            <person name="Stoker T.S."/>
            <person name="Thompson D.W."/>
            <person name="Grose J.H."/>
        </authorList>
    </citation>
    <scope>NUCLEOTIDE SEQUENCE</scope>
    <source>
        <strain evidence="7">BT178</strain>
    </source>
</reference>
<evidence type="ECO:0000313" key="7">
    <source>
        <dbReference type="EMBL" id="MCB2407065.1"/>
    </source>
</evidence>
<protein>
    <submittedName>
        <fullName evidence="7">O-antigen ligase family protein</fullName>
    </submittedName>
</protein>
<feature type="transmembrane region" description="Helical" evidence="5">
    <location>
        <begin position="7"/>
        <end position="27"/>
    </location>
</feature>
<evidence type="ECO:0000256" key="5">
    <source>
        <dbReference type="SAM" id="Phobius"/>
    </source>
</evidence>
<dbReference type="PANTHER" id="PTHR37422:SF13">
    <property type="entry name" value="LIPOPOLYSACCHARIDE BIOSYNTHESIS PROTEIN PA4999-RELATED"/>
    <property type="match status" value="1"/>
</dbReference>
<feature type="transmembrane region" description="Helical" evidence="5">
    <location>
        <begin position="95"/>
        <end position="114"/>
    </location>
</feature>
<dbReference type="InterPro" id="IPR051533">
    <property type="entry name" value="WaaL-like"/>
</dbReference>
<keyword evidence="4 5" id="KW-0472">Membrane</keyword>
<evidence type="ECO:0000259" key="6">
    <source>
        <dbReference type="Pfam" id="PF04932"/>
    </source>
</evidence>
<dbReference type="GO" id="GO:0016874">
    <property type="term" value="F:ligase activity"/>
    <property type="evidence" value="ECO:0007669"/>
    <property type="project" value="UniProtKB-KW"/>
</dbReference>
<feature type="transmembrane region" description="Helical" evidence="5">
    <location>
        <begin position="217"/>
        <end position="234"/>
    </location>
</feature>
<evidence type="ECO:0000256" key="1">
    <source>
        <dbReference type="ARBA" id="ARBA00004141"/>
    </source>
</evidence>
<feature type="transmembrane region" description="Helical" evidence="5">
    <location>
        <begin position="241"/>
        <end position="258"/>
    </location>
</feature>
<evidence type="ECO:0000256" key="3">
    <source>
        <dbReference type="ARBA" id="ARBA00022989"/>
    </source>
</evidence>
<keyword evidence="8" id="KW-1185">Reference proteome</keyword>
<dbReference type="Pfam" id="PF04932">
    <property type="entry name" value="Wzy_C"/>
    <property type="match status" value="1"/>
</dbReference>
<feature type="transmembrane region" description="Helical" evidence="5">
    <location>
        <begin position="195"/>
        <end position="211"/>
    </location>
</feature>
<keyword evidence="2 5" id="KW-0812">Transmembrane</keyword>
<dbReference type="PANTHER" id="PTHR37422">
    <property type="entry name" value="TEICHURONIC ACID BIOSYNTHESIS PROTEIN TUAE"/>
    <property type="match status" value="1"/>
</dbReference>
<feature type="domain" description="O-antigen ligase-related" evidence="6">
    <location>
        <begin position="198"/>
        <end position="355"/>
    </location>
</feature>